<dbReference type="InterPro" id="IPR055370">
    <property type="entry name" value="Lsr2_DNA-bd"/>
</dbReference>
<evidence type="ECO:0000256" key="1">
    <source>
        <dbReference type="ARBA" id="ARBA00023125"/>
    </source>
</evidence>
<dbReference type="Gene3D" id="3.30.60.230">
    <property type="entry name" value="Lsr2, dimerization domain"/>
    <property type="match status" value="1"/>
</dbReference>
<evidence type="ECO:0000259" key="4">
    <source>
        <dbReference type="Pfam" id="PF23359"/>
    </source>
</evidence>
<keyword evidence="6" id="KW-1185">Reference proteome</keyword>
<feature type="region of interest" description="Disordered" evidence="2">
    <location>
        <begin position="59"/>
        <end position="104"/>
    </location>
</feature>
<proteinExistence type="predicted"/>
<dbReference type="Proteomes" id="UP000648663">
    <property type="component" value="Unassembled WGS sequence"/>
</dbReference>
<dbReference type="EMBL" id="BMMI01000015">
    <property type="protein sequence ID" value="GGL84921.1"/>
    <property type="molecule type" value="Genomic_DNA"/>
</dbReference>
<protein>
    <submittedName>
        <fullName evidence="5">Protein lsr2</fullName>
    </submittedName>
</protein>
<reference evidence="6" key="1">
    <citation type="journal article" date="2019" name="Int. J. Syst. Evol. Microbiol.">
        <title>The Global Catalogue of Microorganisms (GCM) 10K type strain sequencing project: providing services to taxonomists for standard genome sequencing and annotation.</title>
        <authorList>
            <consortium name="The Broad Institute Genomics Platform"/>
            <consortium name="The Broad Institute Genome Sequencing Center for Infectious Disease"/>
            <person name="Wu L."/>
            <person name="Ma J."/>
        </authorList>
    </citation>
    <scope>NUCLEOTIDE SEQUENCE [LARGE SCALE GENOMIC DNA]</scope>
    <source>
        <strain evidence="6">CGMCC 4.5581</strain>
    </source>
</reference>
<dbReference type="InterPro" id="IPR042261">
    <property type="entry name" value="Lsr2-like_dimerization"/>
</dbReference>
<name>A0ABQ2GBG2_9ACTN</name>
<dbReference type="Gene3D" id="4.10.320.10">
    <property type="entry name" value="E3-binding domain"/>
    <property type="match status" value="1"/>
</dbReference>
<dbReference type="Pfam" id="PF11774">
    <property type="entry name" value="Lsr2"/>
    <property type="match status" value="1"/>
</dbReference>
<dbReference type="InterPro" id="IPR024412">
    <property type="entry name" value="Lsr2_dim_dom"/>
</dbReference>
<evidence type="ECO:0000259" key="3">
    <source>
        <dbReference type="Pfam" id="PF11774"/>
    </source>
</evidence>
<feature type="compositionally biased region" description="Low complexity" evidence="2">
    <location>
        <begin position="61"/>
        <end position="76"/>
    </location>
</feature>
<accession>A0ABQ2GBG2</accession>
<dbReference type="RefSeq" id="WP_188959724.1">
    <property type="nucleotide sequence ID" value="NZ_BAABJU010000035.1"/>
</dbReference>
<feature type="compositionally biased region" description="Basic and acidic residues" evidence="2">
    <location>
        <begin position="77"/>
        <end position="104"/>
    </location>
</feature>
<feature type="domain" description="Lsr2 dimerization" evidence="3">
    <location>
        <begin position="1"/>
        <end position="61"/>
    </location>
</feature>
<dbReference type="Pfam" id="PF23359">
    <property type="entry name" value="Lsr2_DNA-bd"/>
    <property type="match status" value="1"/>
</dbReference>
<keyword evidence="1" id="KW-0238">DNA-binding</keyword>
<evidence type="ECO:0000313" key="6">
    <source>
        <dbReference type="Proteomes" id="UP000648663"/>
    </source>
</evidence>
<gene>
    <name evidence="5" type="ORF">GCM10011589_46730</name>
</gene>
<evidence type="ECO:0000313" key="5">
    <source>
        <dbReference type="EMBL" id="GGL84921.1"/>
    </source>
</evidence>
<evidence type="ECO:0000256" key="2">
    <source>
        <dbReference type="SAM" id="MobiDB-lite"/>
    </source>
</evidence>
<comment type="caution">
    <text evidence="5">The sequence shown here is derived from an EMBL/GenBank/DDBJ whole genome shotgun (WGS) entry which is preliminary data.</text>
</comment>
<feature type="domain" description="Lsr2 DNA-binding" evidence="4">
    <location>
        <begin position="82"/>
        <end position="116"/>
    </location>
</feature>
<organism evidence="5 6">
    <name type="scientific">Modestobacter marinus</name>
    <dbReference type="NCBI Taxonomy" id="477641"/>
    <lineage>
        <taxon>Bacteria</taxon>
        <taxon>Bacillati</taxon>
        <taxon>Actinomycetota</taxon>
        <taxon>Actinomycetes</taxon>
        <taxon>Geodermatophilales</taxon>
        <taxon>Geodermatophilaceae</taxon>
        <taxon>Modestobacter</taxon>
    </lineage>
</organism>
<dbReference type="InterPro" id="IPR036625">
    <property type="entry name" value="E3-bd_dom_sf"/>
</dbReference>
<sequence>MARKTQIVLEDDLSGEVLEDGAGETVSFSLDGQAFEIDLSSENANKMRDDFSRYVGHGRKVASSGSVGRRSASRGRPSAEGKRDLGPVREWARQNGHDVSERGRVRASVIEAYDAAH</sequence>